<name>A0ABT0T2M3_9GAMM</name>
<comment type="caution">
    <text evidence="1">The sequence shown here is derived from an EMBL/GenBank/DDBJ whole genome shotgun (WGS) entry which is preliminary data.</text>
</comment>
<dbReference type="EMBL" id="JAMJPK010000005">
    <property type="protein sequence ID" value="MCL7941175.1"/>
    <property type="molecule type" value="Genomic_DNA"/>
</dbReference>
<protein>
    <submittedName>
        <fullName evidence="1">Uncharacterized protein</fullName>
    </submittedName>
</protein>
<dbReference type="RefSeq" id="WP_250061726.1">
    <property type="nucleotide sequence ID" value="NZ_JAMJPK010000005.1"/>
</dbReference>
<dbReference type="Proteomes" id="UP001165369">
    <property type="component" value="Unassembled WGS sequence"/>
</dbReference>
<sequence length="158" mass="17951">MNRTQRRAAAKAQRHNRAAGMGRAGVDRYIARARRWLIGARFDGIPIQQEQGGEVIHGLHGTWRFPPSVPADRRMPAAEYGEAGKFLWRIEAETVFVADNGDEYRHTVELETGQAQQLAELTDTWRDMLQQARDGGNPRHHHHDVVRAWPLVTKGEGR</sequence>
<accession>A0ABT0T2M3</accession>
<reference evidence="1" key="1">
    <citation type="submission" date="2022-05" db="EMBL/GenBank/DDBJ databases">
        <title>Halomonas geminus sp. nov. and Halomonas llamarensis sp. nov. isolated from high-altitude salars of the Atacama Desert.</title>
        <authorList>
            <person name="Hintersatz C."/>
            <person name="Rojas L.A."/>
            <person name="Wei T.-S."/>
            <person name="Kutschke S."/>
            <person name="Lehmann F."/>
            <person name="Jain R."/>
            <person name="Pollmann K."/>
        </authorList>
    </citation>
    <scope>NUCLEOTIDE SEQUENCE</scope>
    <source>
        <strain evidence="1">ATCH28</strain>
    </source>
</reference>
<keyword evidence="2" id="KW-1185">Reference proteome</keyword>
<organism evidence="1 2">
    <name type="scientific">Halomonas gemina</name>
    <dbReference type="NCBI Taxonomy" id="2945105"/>
    <lineage>
        <taxon>Bacteria</taxon>
        <taxon>Pseudomonadati</taxon>
        <taxon>Pseudomonadota</taxon>
        <taxon>Gammaproteobacteria</taxon>
        <taxon>Oceanospirillales</taxon>
        <taxon>Halomonadaceae</taxon>
        <taxon>Halomonas</taxon>
    </lineage>
</organism>
<evidence type="ECO:0000313" key="2">
    <source>
        <dbReference type="Proteomes" id="UP001165369"/>
    </source>
</evidence>
<proteinExistence type="predicted"/>
<gene>
    <name evidence="1" type="ORF">M8009_12855</name>
</gene>
<evidence type="ECO:0000313" key="1">
    <source>
        <dbReference type="EMBL" id="MCL7941175.1"/>
    </source>
</evidence>